<organism evidence="3 4">
    <name type="scientific">Mycobacterium alsense</name>
    <dbReference type="NCBI Taxonomy" id="324058"/>
    <lineage>
        <taxon>Bacteria</taxon>
        <taxon>Bacillati</taxon>
        <taxon>Actinomycetota</taxon>
        <taxon>Actinomycetes</taxon>
        <taxon>Mycobacteriales</taxon>
        <taxon>Mycobacteriaceae</taxon>
        <taxon>Mycobacterium</taxon>
    </lineage>
</organism>
<dbReference type="AlphaFoldDB" id="A0AA41XPK7"/>
<keyword evidence="3" id="KW-0645">Protease</keyword>
<dbReference type="Gene3D" id="1.10.287.850">
    <property type="entry name" value="HP0062-like domain"/>
    <property type="match status" value="1"/>
</dbReference>
<evidence type="ECO:0000313" key="4">
    <source>
        <dbReference type="Proteomes" id="UP001141650"/>
    </source>
</evidence>
<dbReference type="InterPro" id="IPR000084">
    <property type="entry name" value="PE-PGRS_N"/>
</dbReference>
<dbReference type="GO" id="GO:0006508">
    <property type="term" value="P:proteolysis"/>
    <property type="evidence" value="ECO:0007669"/>
    <property type="project" value="UniProtKB-KW"/>
</dbReference>
<sequence length="629" mass="59869">MSFVIVLPEPVADAAKSLESLGATIRSAHAAAAAPTTAIAAAAGDEVSAAIATLFAQHGAAYQALSAQAAAFHSELTRTVNTSAQAYAAAEVTNAATLQTLEQDVLALINTPTNTLLGRPLIGDGADGITTAAGVGTPGGAGGILWGNGGHGGASIADGVAGGAGGPAGLIGTGGTGGMGGLGAAGGAGGTGGLLWGNGGTGGLGGWTGIGGPGGSALFIGDGGTGGQGGTFMYNAVGTILPGGTGGTGGHGGLLWGNGGAGGIGGPYGIGGAGGSAQWFGNGGTGGMGGAFANGGIGGNGGLLIGAGGDGGTGGVVTGIGGQGGIGGQLLGESGATGANGGPAAVQLTMHGTRPTLQVSVDGGPFVQATVDTGSSALFFAPRDVDLAALGTPIQTGLTYNFGSPGDETVVTYDQYRAAVNFGNGIMTQPTTIGVITSEVHNGTPTTPETLVGVGANTLGSGFTSTAVQQLPGQLANGILVNQPGHYFQFGDNPLPGIAGVTGSPFTNGLIVQVGNTTLQPTTGVVDTGGVNGSIPHNLLPPDLQNIPIGGSLPAGTGIYVGVVDPVTGGYSVLYEQITQGGINGTLVTADVGAGGVFNTGNYPYTLMPIYHSYLPESVGTIIFDAPPT</sequence>
<gene>
    <name evidence="3" type="ORF">H7K38_09425</name>
</gene>
<accession>A0AA41XPK7</accession>
<dbReference type="NCBIfam" id="NF038019">
    <property type="entry name" value="PE_process_PecA"/>
    <property type="match status" value="1"/>
</dbReference>
<dbReference type="GO" id="GO:0004190">
    <property type="term" value="F:aspartic-type endopeptidase activity"/>
    <property type="evidence" value="ECO:0007669"/>
    <property type="project" value="InterPro"/>
</dbReference>
<evidence type="ECO:0000313" key="3">
    <source>
        <dbReference type="EMBL" id="MCV7378874.1"/>
    </source>
</evidence>
<feature type="domain" description="PE" evidence="1">
    <location>
        <begin position="4"/>
        <end position="94"/>
    </location>
</feature>
<proteinExistence type="predicted"/>
<dbReference type="SUPFAM" id="SSF140459">
    <property type="entry name" value="PE/PPE dimer-like"/>
    <property type="match status" value="1"/>
</dbReference>
<dbReference type="InterPro" id="IPR048054">
    <property type="entry name" value="PecA_C"/>
</dbReference>
<dbReference type="Pfam" id="PF21526">
    <property type="entry name" value="PGRS"/>
    <property type="match status" value="1"/>
</dbReference>
<dbReference type="InterPro" id="IPR001969">
    <property type="entry name" value="Aspartic_peptidase_AS"/>
</dbReference>
<dbReference type="Pfam" id="PF00934">
    <property type="entry name" value="PE"/>
    <property type="match status" value="1"/>
</dbReference>
<reference evidence="3" key="2">
    <citation type="journal article" date="2022" name="BMC Genomics">
        <title>Comparative genome analysis of mycobacteria focusing on tRNA and non-coding RNA.</title>
        <authorList>
            <person name="Behra P.R.K."/>
            <person name="Pettersson B.M.F."/>
            <person name="Ramesh M."/>
            <person name="Das S."/>
            <person name="Dasgupta S."/>
            <person name="Kirsebom L.A."/>
        </authorList>
    </citation>
    <scope>NUCLEOTIDE SEQUENCE</scope>
    <source>
        <strain evidence="3">CCUG 55640</strain>
    </source>
</reference>
<dbReference type="EMBL" id="JACKVH010000012">
    <property type="protein sequence ID" value="MCV7378874.1"/>
    <property type="molecule type" value="Genomic_DNA"/>
</dbReference>
<dbReference type="PROSITE" id="PS00141">
    <property type="entry name" value="ASP_PROTEASE"/>
    <property type="match status" value="1"/>
</dbReference>
<dbReference type="Gene3D" id="2.40.70.10">
    <property type="entry name" value="Acid Proteases"/>
    <property type="match status" value="1"/>
</dbReference>
<comment type="caution">
    <text evidence="3">The sequence shown here is derived from an EMBL/GenBank/DDBJ whole genome shotgun (WGS) entry which is preliminary data.</text>
</comment>
<dbReference type="Pfam" id="PF20729">
    <property type="entry name" value="PE-PGRS_C"/>
    <property type="match status" value="1"/>
</dbReference>
<keyword evidence="3" id="KW-0378">Hydrolase</keyword>
<dbReference type="InterPro" id="IPR048996">
    <property type="entry name" value="PGRS_rpt"/>
</dbReference>
<feature type="domain" description="PE cleavage protein A C-terminal" evidence="2">
    <location>
        <begin position="345"/>
        <end position="622"/>
    </location>
</feature>
<dbReference type="InterPro" id="IPR038332">
    <property type="entry name" value="PPE_sf"/>
</dbReference>
<dbReference type="InterPro" id="IPR021109">
    <property type="entry name" value="Peptidase_aspartic_dom_sf"/>
</dbReference>
<dbReference type="RefSeq" id="WP_083137324.1">
    <property type="nucleotide sequence ID" value="NZ_JACKVH010000012.1"/>
</dbReference>
<name>A0AA41XPK7_9MYCO</name>
<evidence type="ECO:0000259" key="1">
    <source>
        <dbReference type="Pfam" id="PF00934"/>
    </source>
</evidence>
<dbReference type="Proteomes" id="UP001141650">
    <property type="component" value="Unassembled WGS sequence"/>
</dbReference>
<reference evidence="3" key="1">
    <citation type="submission" date="2020-07" db="EMBL/GenBank/DDBJ databases">
        <authorList>
            <person name="Pettersson B.M.F."/>
            <person name="Behra P.R.K."/>
            <person name="Ramesh M."/>
            <person name="Das S."/>
            <person name="Dasgupta S."/>
            <person name="Kirsebom L.A."/>
        </authorList>
    </citation>
    <scope>NUCLEOTIDE SEQUENCE</scope>
    <source>
        <strain evidence="3">CCUG 55640</strain>
    </source>
</reference>
<protein>
    <submittedName>
        <fullName evidence="3">PecA family PE domain-processing aspartic protease</fullName>
    </submittedName>
</protein>
<evidence type="ECO:0000259" key="2">
    <source>
        <dbReference type="Pfam" id="PF20729"/>
    </source>
</evidence>